<dbReference type="Proteomes" id="UP000244978">
    <property type="component" value="Unassembled WGS sequence"/>
</dbReference>
<dbReference type="GO" id="GO:0008171">
    <property type="term" value="F:O-methyltransferase activity"/>
    <property type="evidence" value="ECO:0007669"/>
    <property type="project" value="InterPro"/>
</dbReference>
<organism evidence="4 5">
    <name type="scientific">Homoserinimonas hongtaonis</name>
    <dbReference type="NCBI Taxonomy" id="2079791"/>
    <lineage>
        <taxon>Bacteria</taxon>
        <taxon>Bacillati</taxon>
        <taxon>Actinomycetota</taxon>
        <taxon>Actinomycetes</taxon>
        <taxon>Micrococcales</taxon>
        <taxon>Microbacteriaceae</taxon>
        <taxon>Homoserinimonas</taxon>
    </lineage>
</organism>
<comment type="caution">
    <text evidence="4">The sequence shown here is derived from an EMBL/GenBank/DDBJ whole genome shotgun (WGS) entry which is preliminary data.</text>
</comment>
<dbReference type="PANTHER" id="PTHR10509:SF85">
    <property type="entry name" value="O-METHYLTRANSFERASE RV1220C-RELATED"/>
    <property type="match status" value="1"/>
</dbReference>
<dbReference type="AlphaFoldDB" id="A0A2U1SZZ2"/>
<dbReference type="OrthoDB" id="4774874at2"/>
<proteinExistence type="predicted"/>
<dbReference type="EMBL" id="QEEX01000001">
    <property type="protein sequence ID" value="PWB97176.1"/>
    <property type="molecule type" value="Genomic_DNA"/>
</dbReference>
<evidence type="ECO:0000313" key="5">
    <source>
        <dbReference type="Proteomes" id="UP000244978"/>
    </source>
</evidence>
<protein>
    <submittedName>
        <fullName evidence="4">Methyltransferase domain-containing protein</fullName>
    </submittedName>
</protein>
<dbReference type="PROSITE" id="PS51682">
    <property type="entry name" value="SAM_OMT_I"/>
    <property type="match status" value="1"/>
</dbReference>
<evidence type="ECO:0000256" key="1">
    <source>
        <dbReference type="ARBA" id="ARBA00022603"/>
    </source>
</evidence>
<keyword evidence="2 4" id="KW-0808">Transferase</keyword>
<evidence type="ECO:0000256" key="2">
    <source>
        <dbReference type="ARBA" id="ARBA00022679"/>
    </source>
</evidence>
<accession>A0A2U1SZZ2</accession>
<keyword evidence="5" id="KW-1185">Reference proteome</keyword>
<reference evidence="5" key="1">
    <citation type="submission" date="2018-04" db="EMBL/GenBank/DDBJ databases">
        <authorList>
            <person name="Liu S."/>
            <person name="Wang Z."/>
            <person name="Li J."/>
        </authorList>
    </citation>
    <scope>NUCLEOTIDE SEQUENCE [LARGE SCALE GENOMIC DNA]</scope>
    <source>
        <strain evidence="5">S1194</strain>
    </source>
</reference>
<dbReference type="GO" id="GO:0008757">
    <property type="term" value="F:S-adenosylmethionine-dependent methyltransferase activity"/>
    <property type="evidence" value="ECO:0007669"/>
    <property type="project" value="TreeGrafter"/>
</dbReference>
<sequence length="211" mass="22705">MSEKDSNWRFVDEVVVESPVIQQARQHSLELGIEPIAPSIGAQIALIAAATSATTMIEIGTGAGVSGLWLMQGAPDAILTSIDIEPDHQQVARKHFADADIPANRTRLITGRSRDVLPRMNEQSYDIVLIDGDPKAVIENVEHGLRLVRPGGTVLVPHALWHDRVADPTKRDDTTANFRAILKETSESAAVLSALSPAGDGLLQLTPVRSS</sequence>
<dbReference type="SUPFAM" id="SSF53335">
    <property type="entry name" value="S-adenosyl-L-methionine-dependent methyltransferases"/>
    <property type="match status" value="1"/>
</dbReference>
<keyword evidence="1 4" id="KW-0489">Methyltransferase</keyword>
<evidence type="ECO:0000313" key="4">
    <source>
        <dbReference type="EMBL" id="PWB97176.1"/>
    </source>
</evidence>
<dbReference type="Gene3D" id="3.40.50.150">
    <property type="entry name" value="Vaccinia Virus protein VP39"/>
    <property type="match status" value="1"/>
</dbReference>
<dbReference type="CDD" id="cd02440">
    <property type="entry name" value="AdoMet_MTases"/>
    <property type="match status" value="1"/>
</dbReference>
<dbReference type="InterPro" id="IPR050362">
    <property type="entry name" value="Cation-dep_OMT"/>
</dbReference>
<dbReference type="PANTHER" id="PTHR10509">
    <property type="entry name" value="O-METHYLTRANSFERASE-RELATED"/>
    <property type="match status" value="1"/>
</dbReference>
<dbReference type="Pfam" id="PF01596">
    <property type="entry name" value="Methyltransf_3"/>
    <property type="match status" value="1"/>
</dbReference>
<dbReference type="KEGG" id="salc:C2138_09385"/>
<dbReference type="GO" id="GO:0032259">
    <property type="term" value="P:methylation"/>
    <property type="evidence" value="ECO:0007669"/>
    <property type="project" value="UniProtKB-KW"/>
</dbReference>
<evidence type="ECO:0000256" key="3">
    <source>
        <dbReference type="ARBA" id="ARBA00022691"/>
    </source>
</evidence>
<gene>
    <name evidence="4" type="ORF">DF220_04500</name>
</gene>
<dbReference type="InterPro" id="IPR002935">
    <property type="entry name" value="SAM_O-MeTrfase"/>
</dbReference>
<name>A0A2U1SZZ2_9MICO</name>
<dbReference type="InterPro" id="IPR029063">
    <property type="entry name" value="SAM-dependent_MTases_sf"/>
</dbReference>
<keyword evidence="3" id="KW-0949">S-adenosyl-L-methionine</keyword>
<dbReference type="RefSeq" id="WP_108517330.1">
    <property type="nucleotide sequence ID" value="NZ_CP026951.1"/>
</dbReference>